<dbReference type="SMART" id="SM00479">
    <property type="entry name" value="EXOIII"/>
    <property type="match status" value="1"/>
</dbReference>
<feature type="compositionally biased region" description="Acidic residues" evidence="13">
    <location>
        <begin position="2552"/>
        <end position="2567"/>
    </location>
</feature>
<dbReference type="InterPro" id="IPR050630">
    <property type="entry name" value="WD_repeat_EMAP"/>
</dbReference>
<dbReference type="InterPro" id="IPR011047">
    <property type="entry name" value="Quinoprotein_ADH-like_sf"/>
</dbReference>
<dbReference type="SUPFAM" id="SSF50978">
    <property type="entry name" value="WD40 repeat-like"/>
    <property type="match status" value="2"/>
</dbReference>
<accession>A0A0V0R9J0</accession>
<feature type="compositionally biased region" description="Low complexity" evidence="13">
    <location>
        <begin position="137"/>
        <end position="174"/>
    </location>
</feature>
<dbReference type="InterPro" id="IPR013520">
    <property type="entry name" value="Ribonucl_H"/>
</dbReference>
<dbReference type="Gene3D" id="3.30.420.10">
    <property type="entry name" value="Ribonuclease H-like superfamily/Ribonuclease H"/>
    <property type="match status" value="1"/>
</dbReference>
<feature type="domain" description="EF-hand" evidence="14">
    <location>
        <begin position="769"/>
        <end position="795"/>
    </location>
</feature>
<evidence type="ECO:0000256" key="6">
    <source>
        <dbReference type="ARBA" id="ARBA00022737"/>
    </source>
</evidence>
<dbReference type="FunFam" id="3.30.420.10:FF:000031">
    <property type="entry name" value="RNA exonuclease 1"/>
    <property type="match status" value="1"/>
</dbReference>
<feature type="compositionally biased region" description="Polar residues" evidence="13">
    <location>
        <begin position="2535"/>
        <end position="2545"/>
    </location>
</feature>
<dbReference type="SUPFAM" id="SSF47473">
    <property type="entry name" value="EF-hand"/>
    <property type="match status" value="1"/>
</dbReference>
<dbReference type="PANTHER" id="PTHR13720">
    <property type="entry name" value="WD-40 REPEAT PROTEIN"/>
    <property type="match status" value="1"/>
</dbReference>
<keyword evidence="8" id="KW-0106">Calcium</keyword>
<evidence type="ECO:0000256" key="1">
    <source>
        <dbReference type="ARBA" id="ARBA00004123"/>
    </source>
</evidence>
<dbReference type="Gene3D" id="1.10.238.10">
    <property type="entry name" value="EF-hand"/>
    <property type="match status" value="1"/>
</dbReference>
<dbReference type="OrthoDB" id="286304at2759"/>
<keyword evidence="4" id="KW-0853">WD repeat</keyword>
<evidence type="ECO:0000313" key="15">
    <source>
        <dbReference type="EMBL" id="KRX11164.1"/>
    </source>
</evidence>
<gene>
    <name evidence="15" type="ORF">PPERSA_10931</name>
</gene>
<feature type="compositionally biased region" description="Polar residues" evidence="13">
    <location>
        <begin position="85"/>
        <end position="101"/>
    </location>
</feature>
<proteinExistence type="inferred from homology"/>
<feature type="region of interest" description="Disordered" evidence="13">
    <location>
        <begin position="1977"/>
        <end position="2017"/>
    </location>
</feature>
<comment type="similarity">
    <text evidence="3">Belongs to the REXO1/REXO3 family.</text>
</comment>
<dbReference type="SUPFAM" id="SSF50998">
    <property type="entry name" value="Quinoprotein alcohol dehydrogenase-like"/>
    <property type="match status" value="2"/>
</dbReference>
<feature type="region of interest" description="Disordered" evidence="13">
    <location>
        <begin position="344"/>
        <end position="377"/>
    </location>
</feature>
<evidence type="ECO:0000256" key="13">
    <source>
        <dbReference type="SAM" id="MobiDB-lite"/>
    </source>
</evidence>
<sequence length="3142" mass="365152">MSDGSIEEEDEQNEGKLIKSYSLSSNFNSMINNDDKVQECYKTLIKRRRKKDSQKLRQSVETELNPITKKNKSESDAQKLDLDSENNSTQNLNKDQNQYSTPKKYKSQDQQYESEKNTQIQQQENSIKKSSKPLLDQSTQNSSQKQQLQQKINNDNNGKNNDNNNINDKQTTTNKKIDEKQNIKQIEKLNKQISTNFNLETLDISMLSKTFSEIKKVDANPIKSKQDIKNMIFLQVKIESGIDFLNMIKQRKLDFLSQQYLQADKKVTEIKDNYCPIKNNFWLSVFGYLAPGKKIEQKIKEIDVNNILKSTSYNSLQSINNDNNTNNQQFIKQNSNNLINGESVDQRQSSLSNSENSDNAQNQNENDNNYNENENEGDKEQNILSNYDVKKYSTFVLTAEEQWNNLYPQQNKDGFKHYALSEDSPLKIEDVENKNKILALDCEMVRTNKGCLELARVTLINYLGEKLIDDFVKPENPIVDYNTQYSGITPQLLENVKMNLTQMQEKILNFINPEILLIGHSLENDLNALQLIHRNVIDTSVLFLANGRKQSLKNLTKQYFNKYIQQTTHDSLEDALAALNLVKLAKVTYKNGIEMKSEKQINFNVIQSIKKANNSVMIMDNKENLDQLIQQGINFEEVGKSDESIDYKNILTKLIKIAKPERKNSQFVPNIIMTKIQKKKQEYQTQFCYNINTKIKELYNEVSEKTQMGNFLANLQQITQQKQPITNPLLNISLSKLREFYGSFKSVCDTYSIDLTEYDSIFSSNETSFKIWDTDQNGFIDALELFSGLILFAESNFEAKVRFLFDIFDFNELNVLSVIDLQFMINSCCNATYKIYGADQFVDEEEVGEFLSNYFSNESEIYIKNLISFTKKVQETFIFCKCIDKLEPEKKADLNIELLEINSYIDDEDASIFNLNFRHEPQQIGMVTKQLEYKSKRLFMESMLDKLHLTTDQQKEKNPQKDVQTHLNWVFGFKCRGVKQPLVYQHTKAKGEKAESQKILYFTGCIAIVYFPKLYIQKHYIEHDYEIISIAQAKKNSLVATGELAPCPSLHIWDSNTLQNYGVINQIHRNGIHLIQFFKDDNYIVSCGMRENSQVLIHNVKDLSLVLSTYISNFATGLHTINNYALEDRNKKPFSFYKTQIRQQQLLNQSQNTSVIENQHFDYDKAFLVCGDNQFILFLIYDGNFLTNEFDLEMYDIKEQLTCATIYRVPKNNYENISVNSMSDQENSIIIATGHKGGEVILWENLEIQHKGKFYQDQDIVQITTFEHGLIIADSAGLIHIWDFLMQNNQANFDINIKTIQQDNFQLINQNIYTILGYQSLILMISDEGDLVLFEAILEDNKITNFQLTRNNFVTKLKGVNKAMCILEIEQENYQDIDAQNIENNKLLYCVSVNANPKLNLPISIVYGFSLEMHQIVSMWEYEDIIISIDGIYIPKIGPVFALGSVLSKELEEKKEIPINFDFLDDQKSIIVGTRSRNQYKIELPNLKLQKNLTIQDQEKINCTVWNLLYPITKDYNPEDIKSSIFQPTILGSDVKILLMADHSGYVYFWKNKEQLKKNSGGFLRGHASNINQVLMIKDQSYFYTLGENDNTLLEWKISYNQQEQYDELALDNSMELSGQYNKGQKKVIFDMPSKYLEIQLDNLKSLNDPILLRELIYCHIDKKNQISQNLYDQFLHFSGINDKQTIQLFKNQLTQQAQVDYVDKRPPSISISIDYVHGFQCYDKRNTLHYVHKYFLSSNLNKESKKDIANRKSKLLEKKLGKNQGISENHQSILIPKFLQKEMLYAKRSLLPYQDIHEECQRHFVYFVSRIAIIYNPLTNKQQYYQGHRYKISCIAVHPMKFFVATGEISRSPSIHIWNCLNCQTFKILQTHHSNGIYHLVFSRDASLIISLGMDKKNTGFFHNNPSKSINLSPQSIDIFACKYPKKKTTENIQDDNDKDSFIYPILLIGTRNGDVIEASFFLEYTGLKFQQSKLNSQKTQLQNQQNEDESSSSDSNQSDNSQSSNNSSDDNDENKQQDLRLAKNAFRQMEQYGQQDIFKFNYQIYIQGHSSQIFDPKQGNKKVKFCLHPKEKIMITIGEDNKFMIHNLHSNKILLINNLNETPTAVKYSPCGRFFVIGFINGNLQLYSTKFDTQKGKNNQNNYNVPILEQLDFIEEKVYKNPVLQIKFSQSYKQFAVSFSYSIDNYGNNIPSFVKTFKITKNDLSDYPRHQTTDIFNRQHFIEINKESEYYKNHSNQKKIGVKNMIYTQDDRYLILYYQVIENSLLKDNLDSQGFFEIRDLQTTSANIETNFELIFQSSLEELNFPNKLLANYFYYNNLLLESGKNENISRDLEVPVMSIMSQFENSLLCGSQRGDLHFVKYTCLFVDDEAIYDNNQKEFQNICLAKSFAAHYSPVEQLQLNFEEDILVTSGQTDECIIKWNFKNELPNWDYDNFNYDTSQERDPFNEVYSQDQFKNLINLVLHLRQEVFEAKINANPQYYGNVKTELKMINILGRKAFSRHNNLLYDFDERLIYTSGCNLVLHYIKEENNNVQGQNDLSPSFSEKDDHLDMDDEEDDNDDDEDDDDRFMRQEFLILDQTPESNNAEISCFSLSKDKKLIVAGTIQFHAKILIWDICSRTCLKTLTLSNCSIIQEVKFAYDNRHIVVLGITNEHTMMLYLIDSYNNQVLGCSNFHYSIPYKIKDIEIFPNSAHKFVACGVQYMSIWNLEGQILTYRNLEIEKPINPYNNKLMQDFQGPESEEDDDEKLSITFTNVIFVNGTILTAGDNGFLYVWDDQRIVKDQNSHPGYPILSLNSGKENNFVSGGGDGKVIIWALGSSEYSYIIEKVYEYDICFNLNNLTQNNPEQQIQSVCIGSKYILAGTRSGDIYEISKPDINDLKSTVKVNKDLVKLRYNCSDHQQPKAIAFSGNSKKFYTITQNGLFSVWDTKKCKRLFKKNFDQLTHSMISCKKSQYIIIAFEQEVIFLDSSKTRGQDPYPQYQKTFKYQAKIADIKLSYSEEKLAVALDPNKEQNAKIELYKYAKNPNIIFEQDSQISNITTSIQFIDFSTDNFFLLYKDTIEEVQYIDLSNNQERKYFYTEFETEWCTKGIQVSSKTKGVIQYYSDDLAENKITNILKLNEKTIAVTDEIGTIRIFNYPCQ</sequence>
<dbReference type="PANTHER" id="PTHR13720:SF13">
    <property type="entry name" value="CILIA- AND FLAGELLA-ASSOCIATED PROTEIN 251"/>
    <property type="match status" value="1"/>
</dbReference>
<evidence type="ECO:0000256" key="8">
    <source>
        <dbReference type="ARBA" id="ARBA00022837"/>
    </source>
</evidence>
<feature type="region of interest" description="Disordered" evidence="13">
    <location>
        <begin position="47"/>
        <end position="179"/>
    </location>
</feature>
<dbReference type="Pfam" id="PF00400">
    <property type="entry name" value="WD40"/>
    <property type="match status" value="1"/>
</dbReference>
<dbReference type="InterPro" id="IPR018247">
    <property type="entry name" value="EF_Hand_1_Ca_BS"/>
</dbReference>
<dbReference type="InterPro" id="IPR002048">
    <property type="entry name" value="EF_hand_dom"/>
</dbReference>
<feature type="region of interest" description="Disordered" evidence="13">
    <location>
        <begin position="2535"/>
        <end position="2567"/>
    </location>
</feature>
<dbReference type="SUPFAM" id="SSF53098">
    <property type="entry name" value="Ribonuclease H-like"/>
    <property type="match status" value="1"/>
</dbReference>
<evidence type="ECO:0000256" key="3">
    <source>
        <dbReference type="ARBA" id="ARBA00006357"/>
    </source>
</evidence>
<dbReference type="GO" id="GO:0003676">
    <property type="term" value="F:nucleic acid binding"/>
    <property type="evidence" value="ECO:0007669"/>
    <property type="project" value="InterPro"/>
</dbReference>
<dbReference type="OMA" id="SINDECI"/>
<keyword evidence="6" id="KW-0677">Repeat</keyword>
<dbReference type="PROSITE" id="PS50222">
    <property type="entry name" value="EF_HAND_2"/>
    <property type="match status" value="1"/>
</dbReference>
<dbReference type="InterPro" id="IPR036322">
    <property type="entry name" value="WD40_repeat_dom_sf"/>
</dbReference>
<dbReference type="GO" id="GO:0010629">
    <property type="term" value="P:negative regulation of gene expression"/>
    <property type="evidence" value="ECO:0007669"/>
    <property type="project" value="UniProtKB-ARBA"/>
</dbReference>
<keyword evidence="16" id="KW-1185">Reference proteome</keyword>
<dbReference type="EMBL" id="LDAU01000006">
    <property type="protein sequence ID" value="KRX11164.1"/>
    <property type="molecule type" value="Genomic_DNA"/>
</dbReference>
<dbReference type="InterPro" id="IPR034922">
    <property type="entry name" value="REX1-like_exo"/>
</dbReference>
<evidence type="ECO:0000256" key="7">
    <source>
        <dbReference type="ARBA" id="ARBA00022801"/>
    </source>
</evidence>
<evidence type="ECO:0000256" key="5">
    <source>
        <dbReference type="ARBA" id="ARBA00022722"/>
    </source>
</evidence>
<feature type="compositionally biased region" description="Low complexity" evidence="13">
    <location>
        <begin position="1994"/>
        <end position="2010"/>
    </location>
</feature>
<dbReference type="PROSITE" id="PS00018">
    <property type="entry name" value="EF_HAND_1"/>
    <property type="match status" value="1"/>
</dbReference>
<keyword evidence="9" id="KW-0269">Exonuclease</keyword>
<dbReference type="InterPro" id="IPR012337">
    <property type="entry name" value="RNaseH-like_sf"/>
</dbReference>
<dbReference type="Proteomes" id="UP000054937">
    <property type="component" value="Unassembled WGS sequence"/>
</dbReference>
<name>A0A0V0R9J0_PSEPJ</name>
<keyword evidence="7" id="KW-0378">Hydrolase</keyword>
<organism evidence="15 16">
    <name type="scientific">Pseudocohnilembus persalinus</name>
    <name type="common">Ciliate</name>
    <dbReference type="NCBI Taxonomy" id="266149"/>
    <lineage>
        <taxon>Eukaryota</taxon>
        <taxon>Sar</taxon>
        <taxon>Alveolata</taxon>
        <taxon>Ciliophora</taxon>
        <taxon>Intramacronucleata</taxon>
        <taxon>Oligohymenophorea</taxon>
        <taxon>Scuticociliatia</taxon>
        <taxon>Philasterida</taxon>
        <taxon>Pseudocohnilembidae</taxon>
        <taxon>Pseudocohnilembus</taxon>
    </lineage>
</organism>
<feature type="compositionally biased region" description="Low complexity" evidence="13">
    <location>
        <begin position="353"/>
        <end position="372"/>
    </location>
</feature>
<dbReference type="Gene3D" id="2.130.10.10">
    <property type="entry name" value="YVTN repeat-like/Quinoprotein amine dehydrogenase"/>
    <property type="match status" value="6"/>
</dbReference>
<dbReference type="GO" id="GO:0005509">
    <property type="term" value="F:calcium ion binding"/>
    <property type="evidence" value="ECO:0007669"/>
    <property type="project" value="InterPro"/>
</dbReference>
<feature type="compositionally biased region" description="Basic and acidic residues" evidence="13">
    <location>
        <begin position="71"/>
        <end position="82"/>
    </location>
</feature>
<keyword evidence="10" id="KW-0539">Nucleus</keyword>
<evidence type="ECO:0000256" key="4">
    <source>
        <dbReference type="ARBA" id="ARBA00022574"/>
    </source>
</evidence>
<dbReference type="CDD" id="cd06145">
    <property type="entry name" value="REX1_like"/>
    <property type="match status" value="1"/>
</dbReference>
<keyword evidence="11" id="KW-0966">Cell projection</keyword>
<comment type="subcellular location">
    <subcellularLocation>
        <location evidence="2">Cell projection</location>
        <location evidence="2">Cilium</location>
    </subcellularLocation>
    <subcellularLocation>
        <location evidence="1">Nucleus</location>
    </subcellularLocation>
</comment>
<dbReference type="InParanoid" id="A0A0V0R9J0"/>
<dbReference type="GO" id="GO:0004527">
    <property type="term" value="F:exonuclease activity"/>
    <property type="evidence" value="ECO:0007669"/>
    <property type="project" value="UniProtKB-KW"/>
</dbReference>
<evidence type="ECO:0000256" key="9">
    <source>
        <dbReference type="ARBA" id="ARBA00022839"/>
    </source>
</evidence>
<evidence type="ECO:0000256" key="10">
    <source>
        <dbReference type="ARBA" id="ARBA00023242"/>
    </source>
</evidence>
<evidence type="ECO:0000256" key="12">
    <source>
        <dbReference type="ARBA" id="ARBA00040994"/>
    </source>
</evidence>
<dbReference type="InterPro" id="IPR036397">
    <property type="entry name" value="RNaseH_sf"/>
</dbReference>
<dbReference type="InterPro" id="IPR001680">
    <property type="entry name" value="WD40_rpt"/>
</dbReference>
<comment type="caution">
    <text evidence="15">The sequence shown here is derived from an EMBL/GenBank/DDBJ whole genome shotgun (WGS) entry which is preliminary data.</text>
</comment>
<dbReference type="InterPro" id="IPR015943">
    <property type="entry name" value="WD40/YVTN_repeat-like_dom_sf"/>
</dbReference>
<dbReference type="SMART" id="SM00320">
    <property type="entry name" value="WD40"/>
    <property type="match status" value="13"/>
</dbReference>
<evidence type="ECO:0000259" key="14">
    <source>
        <dbReference type="PROSITE" id="PS50222"/>
    </source>
</evidence>
<dbReference type="GO" id="GO:0005634">
    <property type="term" value="C:nucleus"/>
    <property type="evidence" value="ECO:0007669"/>
    <property type="project" value="UniProtKB-SubCell"/>
</dbReference>
<dbReference type="InterPro" id="IPR011992">
    <property type="entry name" value="EF-hand-dom_pair"/>
</dbReference>
<protein>
    <recommendedName>
        <fullName evidence="12">Cilia- and flagella-associated protein 251</fullName>
    </recommendedName>
</protein>
<evidence type="ECO:0000313" key="16">
    <source>
        <dbReference type="Proteomes" id="UP000054937"/>
    </source>
</evidence>
<keyword evidence="5" id="KW-0540">Nuclease</keyword>
<reference evidence="15 16" key="1">
    <citation type="journal article" date="2015" name="Sci. Rep.">
        <title>Genome of the facultative scuticociliatosis pathogen Pseudocohnilembus persalinus provides insight into its virulence through horizontal gene transfer.</title>
        <authorList>
            <person name="Xiong J."/>
            <person name="Wang G."/>
            <person name="Cheng J."/>
            <person name="Tian M."/>
            <person name="Pan X."/>
            <person name="Warren A."/>
            <person name="Jiang C."/>
            <person name="Yuan D."/>
            <person name="Miao W."/>
        </authorList>
    </citation>
    <scope>NUCLEOTIDE SEQUENCE [LARGE SCALE GENOMIC DNA]</scope>
    <source>
        <strain evidence="15">36N120E</strain>
    </source>
</reference>
<evidence type="ECO:0000256" key="2">
    <source>
        <dbReference type="ARBA" id="ARBA00004138"/>
    </source>
</evidence>
<evidence type="ECO:0000256" key="11">
    <source>
        <dbReference type="ARBA" id="ARBA00023273"/>
    </source>
</evidence>